<accession>A0A1H0ETW1</accession>
<dbReference type="PANTHER" id="PTHR10680">
    <property type="entry name" value="PEPTIDYL-GLYCINE ALPHA-AMIDATING MONOOXYGENASE"/>
    <property type="match status" value="1"/>
</dbReference>
<dbReference type="SUPFAM" id="SSF63829">
    <property type="entry name" value="Calcium-dependent phosphotriesterase"/>
    <property type="match status" value="1"/>
</dbReference>
<dbReference type="PROSITE" id="PS51125">
    <property type="entry name" value="NHL"/>
    <property type="match status" value="1"/>
</dbReference>
<gene>
    <name evidence="6" type="ORF">SAMN05216360_1127</name>
</gene>
<proteinExistence type="predicted"/>
<dbReference type="RefSeq" id="WP_091718522.1">
    <property type="nucleotide sequence ID" value="NZ_FNHS01000012.1"/>
</dbReference>
<feature type="chain" id="PRO_5011450187" evidence="5">
    <location>
        <begin position="23"/>
        <end position="371"/>
    </location>
</feature>
<dbReference type="InterPro" id="IPR001258">
    <property type="entry name" value="NHL_repeat"/>
</dbReference>
<dbReference type="OrthoDB" id="9792285at2"/>
<sequence>MRITAALPALACLLALAGPAPAAEAPRFQVDPAWPKPLPNDWIMGQASGVAVDAQDHVWVIQRPRTLTDDEKAASLDPPRSKCCKPAPPVLEFDQAGNLLQSWGGPGPGYDWPTNEHGIQIDGQGFVWIAGNGDQDGQLLKFTPEGKFVLQIGKAGPQTDSRDTSRLGKPANVDFDMAANEVYVADGYYNHRIIVFDRDTGAFKRMWGAYGTPPTDDKLGPYDPAAAPAKQFANPVHCVRIAQDGLVYVCDRTNDRIQVFKKDGSFVKEFFVEKNTRANGSVWELALWPDADETYLLNADGANNEVRTLSRDTGAVVGAFGRNGRMAGQFHWVHNLAVDSKGNVFTTEVDTGKRAQKFLALGNFVLRKRTP</sequence>
<dbReference type="InterPro" id="IPR011042">
    <property type="entry name" value="6-blade_b-propeller_TolB-like"/>
</dbReference>
<reference evidence="7" key="1">
    <citation type="submission" date="2016-10" db="EMBL/GenBank/DDBJ databases">
        <authorList>
            <person name="Varghese N."/>
            <person name="Submissions S."/>
        </authorList>
    </citation>
    <scope>NUCLEOTIDE SEQUENCE [LARGE SCALE GENOMIC DNA]</scope>
    <source>
        <strain evidence="7">BL47</strain>
    </source>
</reference>
<protein>
    <submittedName>
        <fullName evidence="6">NHL repeat-containing protein</fullName>
    </submittedName>
</protein>
<evidence type="ECO:0000256" key="2">
    <source>
        <dbReference type="ARBA" id="ARBA00022737"/>
    </source>
</evidence>
<evidence type="ECO:0000256" key="1">
    <source>
        <dbReference type="ARBA" id="ARBA00022729"/>
    </source>
</evidence>
<dbReference type="EMBL" id="FNHS01000012">
    <property type="protein sequence ID" value="SDN85775.1"/>
    <property type="molecule type" value="Genomic_DNA"/>
</dbReference>
<keyword evidence="2" id="KW-0677">Repeat</keyword>
<dbReference type="STRING" id="582672.SAMN05216360_1127"/>
<name>A0A1H0ETW1_9HYPH</name>
<evidence type="ECO:0000313" key="7">
    <source>
        <dbReference type="Proteomes" id="UP000198704"/>
    </source>
</evidence>
<dbReference type="AlphaFoldDB" id="A0A1H0ETW1"/>
<evidence type="ECO:0000256" key="5">
    <source>
        <dbReference type="SAM" id="SignalP"/>
    </source>
</evidence>
<feature type="repeat" description="NHL" evidence="4">
    <location>
        <begin position="180"/>
        <end position="199"/>
    </location>
</feature>
<keyword evidence="7" id="KW-1185">Reference proteome</keyword>
<keyword evidence="3" id="KW-0325">Glycoprotein</keyword>
<evidence type="ECO:0000313" key="6">
    <source>
        <dbReference type="EMBL" id="SDN85775.1"/>
    </source>
</evidence>
<organism evidence="6 7">
    <name type="scientific">Methylobacterium phyllostachyos</name>
    <dbReference type="NCBI Taxonomy" id="582672"/>
    <lineage>
        <taxon>Bacteria</taxon>
        <taxon>Pseudomonadati</taxon>
        <taxon>Pseudomonadota</taxon>
        <taxon>Alphaproteobacteria</taxon>
        <taxon>Hyphomicrobiales</taxon>
        <taxon>Methylobacteriaceae</taxon>
        <taxon>Methylobacterium</taxon>
    </lineage>
</organism>
<evidence type="ECO:0000256" key="4">
    <source>
        <dbReference type="PROSITE-ProRule" id="PRU00504"/>
    </source>
</evidence>
<dbReference type="Proteomes" id="UP000198704">
    <property type="component" value="Unassembled WGS sequence"/>
</dbReference>
<feature type="signal peptide" evidence="5">
    <location>
        <begin position="1"/>
        <end position="22"/>
    </location>
</feature>
<dbReference type="Gene3D" id="2.120.10.30">
    <property type="entry name" value="TolB, C-terminal domain"/>
    <property type="match status" value="1"/>
</dbReference>
<evidence type="ECO:0000256" key="3">
    <source>
        <dbReference type="ARBA" id="ARBA00023180"/>
    </source>
</evidence>
<keyword evidence="1 5" id="KW-0732">Signal</keyword>